<proteinExistence type="evidence at transcript level"/>
<accession>A0A023G9A2</accession>
<reference evidence="2" key="1">
    <citation type="submission" date="2014-03" db="EMBL/GenBank/DDBJ databases">
        <title>The sialotranscriptome of Amblyomma triste, Amblyomma parvum and Amblyomma cajennense ticks, uncovered by 454-based RNA-seq.</title>
        <authorList>
            <person name="Garcia G.R."/>
            <person name="Gardinassi L.G."/>
            <person name="Ribeiro J.M."/>
            <person name="Anatriello E."/>
            <person name="Ferreira B.R."/>
            <person name="Moreira H.N."/>
            <person name="Mafra C."/>
            <person name="Olegario M.M."/>
            <person name="Szabo P.J."/>
            <person name="Miranda-Santos I.K."/>
            <person name="Maruyama S.R."/>
        </authorList>
    </citation>
    <scope>NUCLEOTIDE SEQUENCE</scope>
    <source>
        <strain evidence="2">Mato Grasso do Sul</strain>
        <tissue evidence="2">Salivary glands</tissue>
    </source>
</reference>
<dbReference type="InterPro" id="IPR012674">
    <property type="entry name" value="Calycin"/>
</dbReference>
<name>A0A023G9A2_AMBTT</name>
<dbReference type="GO" id="GO:0043176">
    <property type="term" value="F:amine binding"/>
    <property type="evidence" value="ECO:0007669"/>
    <property type="project" value="InterPro"/>
</dbReference>
<keyword evidence="1" id="KW-0732">Signal</keyword>
<dbReference type="Gene3D" id="2.40.128.20">
    <property type="match status" value="1"/>
</dbReference>
<organism evidence="2">
    <name type="scientific">Amblyomma triste</name>
    <name type="common">Neotropical tick</name>
    <dbReference type="NCBI Taxonomy" id="251400"/>
    <lineage>
        <taxon>Eukaryota</taxon>
        <taxon>Metazoa</taxon>
        <taxon>Ecdysozoa</taxon>
        <taxon>Arthropoda</taxon>
        <taxon>Chelicerata</taxon>
        <taxon>Arachnida</taxon>
        <taxon>Acari</taxon>
        <taxon>Parasitiformes</taxon>
        <taxon>Ixodida</taxon>
        <taxon>Ixodoidea</taxon>
        <taxon>Ixodidae</taxon>
        <taxon>Amblyomminae</taxon>
        <taxon>Amblyomma</taxon>
    </lineage>
</organism>
<dbReference type="SUPFAM" id="SSF50814">
    <property type="entry name" value="Lipocalins"/>
    <property type="match status" value="1"/>
</dbReference>
<feature type="chain" id="PRO_5001520835" evidence="1">
    <location>
        <begin position="20"/>
        <end position="186"/>
    </location>
</feature>
<evidence type="ECO:0000256" key="1">
    <source>
        <dbReference type="SAM" id="SignalP"/>
    </source>
</evidence>
<dbReference type="GO" id="GO:0030682">
    <property type="term" value="P:symbiont-mediated perturbation of host defenses"/>
    <property type="evidence" value="ECO:0007669"/>
    <property type="project" value="InterPro"/>
</dbReference>
<protein>
    <submittedName>
        <fullName evidence="2">Putative lipocal-1 1</fullName>
    </submittedName>
</protein>
<sequence>MHFAAVLLGFAFFSVSTSSQTFPDNNPKLGRYQNDVNFFPSKEPWYLVYENFDYDPIFNDNGTCVRMTGKSREDGNTMFATAEFWPSPPMELDVALTSSPGYDVDNVIVITNPKEPSETFNLTIAYIEPETCVIVRHSYVDEGKGCSYWVPESQLGKTIRCCEFIFDLLCGTPQKYTIYEDGGCPE</sequence>
<feature type="signal peptide" evidence="1">
    <location>
        <begin position="1"/>
        <end position="19"/>
    </location>
</feature>
<dbReference type="AlphaFoldDB" id="A0A023G9A2"/>
<dbReference type="InterPro" id="IPR002970">
    <property type="entry name" value="Tick_his-bd"/>
</dbReference>
<dbReference type="EMBL" id="GBBM01004592">
    <property type="protein sequence ID" value="JAC30826.1"/>
    <property type="molecule type" value="mRNA"/>
</dbReference>
<evidence type="ECO:0000313" key="2">
    <source>
        <dbReference type="EMBL" id="JAC30826.1"/>
    </source>
</evidence>
<dbReference type="Pfam" id="PF02098">
    <property type="entry name" value="His_binding"/>
    <property type="match status" value="1"/>
</dbReference>